<comment type="similarity">
    <text evidence="2">Belongs to the FAD-binding monooxygenase family.</text>
</comment>
<dbReference type="EC" id="1.14.13.-" evidence="5"/>
<evidence type="ECO:0000256" key="3">
    <source>
        <dbReference type="ARBA" id="ARBA00023033"/>
    </source>
</evidence>
<feature type="domain" description="FAD/NAD(P)-binding" evidence="4">
    <location>
        <begin position="17"/>
        <end position="239"/>
    </location>
</feature>
<dbReference type="Gene3D" id="3.50.50.60">
    <property type="entry name" value="FAD/NAD(P)-binding domain"/>
    <property type="match status" value="2"/>
</dbReference>
<dbReference type="PANTHER" id="PTHR43872">
    <property type="entry name" value="MONOOXYGENASE, PUTATIVE (AFU_ORTHOLOGUE AFUA_8G02570)-RELATED"/>
    <property type="match status" value="1"/>
</dbReference>
<comment type="cofactor">
    <cofactor evidence="1">
        <name>FAD</name>
        <dbReference type="ChEBI" id="CHEBI:57692"/>
    </cofactor>
</comment>
<dbReference type="SUPFAM" id="SSF51905">
    <property type="entry name" value="FAD/NAD(P)-binding domain"/>
    <property type="match status" value="1"/>
</dbReference>
<dbReference type="InterPro" id="IPR036188">
    <property type="entry name" value="FAD/NAD-bd_sf"/>
</dbReference>
<comment type="caution">
    <text evidence="5">The sequence shown here is derived from an EMBL/GenBank/DDBJ whole genome shotgun (WGS) entry which is preliminary data.</text>
</comment>
<dbReference type="Proteomes" id="UP001596112">
    <property type="component" value="Unassembled WGS sequence"/>
</dbReference>
<dbReference type="GO" id="GO:0004497">
    <property type="term" value="F:monooxygenase activity"/>
    <property type="evidence" value="ECO:0007669"/>
    <property type="project" value="UniProtKB-KW"/>
</dbReference>
<dbReference type="EMBL" id="JBHSNZ010000063">
    <property type="protein sequence ID" value="MFC5813289.1"/>
    <property type="molecule type" value="Genomic_DNA"/>
</dbReference>
<dbReference type="InterPro" id="IPR023753">
    <property type="entry name" value="FAD/NAD-binding_dom"/>
</dbReference>
<proteinExistence type="inferred from homology"/>
<dbReference type="RefSeq" id="WP_272173303.1">
    <property type="nucleotide sequence ID" value="NZ_JAQOSL010000094.1"/>
</dbReference>
<reference evidence="6" key="1">
    <citation type="journal article" date="2019" name="Int. J. Syst. Evol. Microbiol.">
        <title>The Global Catalogue of Microorganisms (GCM) 10K type strain sequencing project: providing services to taxonomists for standard genome sequencing and annotation.</title>
        <authorList>
            <consortium name="The Broad Institute Genomics Platform"/>
            <consortium name="The Broad Institute Genome Sequencing Center for Infectious Disease"/>
            <person name="Wu L."/>
            <person name="Ma J."/>
        </authorList>
    </citation>
    <scope>NUCLEOTIDE SEQUENCE [LARGE SCALE GENOMIC DNA]</scope>
    <source>
        <strain evidence="6">JCM 9918</strain>
    </source>
</reference>
<name>A0ABW1BJY7_9ACTN</name>
<dbReference type="PRINTS" id="PR00411">
    <property type="entry name" value="PNDRDTASEI"/>
</dbReference>
<evidence type="ECO:0000313" key="5">
    <source>
        <dbReference type="EMBL" id="MFC5813289.1"/>
    </source>
</evidence>
<evidence type="ECO:0000259" key="4">
    <source>
        <dbReference type="Pfam" id="PF07992"/>
    </source>
</evidence>
<evidence type="ECO:0000256" key="2">
    <source>
        <dbReference type="ARBA" id="ARBA00010139"/>
    </source>
</evidence>
<organism evidence="5 6">
    <name type="scientific">Streptomyces heilongjiangensis</name>
    <dbReference type="NCBI Taxonomy" id="945052"/>
    <lineage>
        <taxon>Bacteria</taxon>
        <taxon>Bacillati</taxon>
        <taxon>Actinomycetota</taxon>
        <taxon>Actinomycetes</taxon>
        <taxon>Kitasatosporales</taxon>
        <taxon>Streptomycetaceae</taxon>
        <taxon>Streptomyces</taxon>
    </lineage>
</organism>
<keyword evidence="5" id="KW-0560">Oxidoreductase</keyword>
<evidence type="ECO:0000313" key="6">
    <source>
        <dbReference type="Proteomes" id="UP001596112"/>
    </source>
</evidence>
<protein>
    <submittedName>
        <fullName evidence="5">Flavin-containing monooxygenase</fullName>
        <ecNumber evidence="5">1.14.13.-</ecNumber>
    </submittedName>
</protein>
<dbReference type="Pfam" id="PF07992">
    <property type="entry name" value="Pyr_redox_2"/>
    <property type="match status" value="1"/>
</dbReference>
<evidence type="ECO:0000256" key="1">
    <source>
        <dbReference type="ARBA" id="ARBA00001974"/>
    </source>
</evidence>
<keyword evidence="6" id="KW-1185">Reference proteome</keyword>
<dbReference type="PANTHER" id="PTHR43872:SF1">
    <property type="entry name" value="MONOOXYGENASE, PUTATIVE (AFU_ORTHOLOGUE AFUA_8G02570)-RELATED"/>
    <property type="match status" value="1"/>
</dbReference>
<accession>A0ABW1BJY7</accession>
<keyword evidence="3 5" id="KW-0503">Monooxygenase</keyword>
<gene>
    <name evidence="5" type="ORF">ACFQGO_38310</name>
</gene>
<dbReference type="InterPro" id="IPR051820">
    <property type="entry name" value="FAD-binding_MO"/>
</dbReference>
<sequence>MSSAASPDSKAGVEHADVLIVGAGISGIGAAHYLQSHHPTRTYAVLEAREALGGTWDLFRYPGIRSDSDLHTLGYAFSPWQGEKAIADGDAIRAYLRDTASGTGIDRRVRLRHKVVSAAWSTADARWRVDVERTDTGERLSMTCAWLFCASGYYRYDEGHTPHFEGRERFNGTIVHPQHWPEDLDYDGRRVVVIGSGATAVTLVPAMARRAAHVTMLQRTPTYVMSAPSRDRVANALRRAVGEKPAYALTRYKNIVLGHGMWYLCQRFPRQARALIRRSVARQLPPGYPVDEHFDPPYDPWDQRLCLAPDGDFFKVLRERTASVVTDRVDTFTETGIRLASGRELPADVIVTATGLNLLAFGGIEFSVDGDRVHLPDTVSYKGTMLGGVPNFAYAIGYTNSSWTLKVGLICEHFCRLLEHMDRHGYTVCRPEPPASGMATGPLFGFGAGYVRRSVDQFPRQGDRAPWQTASGYPADVKLLRKSFMPDSALHFATGRSAGRPAGGQAVSR</sequence>